<organism evidence="1 2">
    <name type="scientific">Methanofollis aquaemaris</name>
    <dbReference type="NCBI Taxonomy" id="126734"/>
    <lineage>
        <taxon>Archaea</taxon>
        <taxon>Methanobacteriati</taxon>
        <taxon>Methanobacteriota</taxon>
        <taxon>Stenosarchaea group</taxon>
        <taxon>Methanomicrobia</taxon>
        <taxon>Methanomicrobiales</taxon>
        <taxon>Methanomicrobiaceae</taxon>
        <taxon>Methanofollis</taxon>
    </lineage>
</organism>
<dbReference type="Proteomes" id="UP001042704">
    <property type="component" value="Chromosome"/>
</dbReference>
<dbReference type="KEGG" id="maqe:RJ40_02410"/>
<keyword evidence="2" id="KW-1185">Reference proteome</keyword>
<reference evidence="1" key="2">
    <citation type="submission" date="2019-02" db="EMBL/GenBank/DDBJ databases">
        <authorList>
            <person name="Chen S.-C."/>
            <person name="Chien H.-H."/>
            <person name="Lai M.-C."/>
        </authorList>
    </citation>
    <scope>NUCLEOTIDE SEQUENCE</scope>
    <source>
        <strain evidence="1">N2F9704</strain>
    </source>
</reference>
<name>A0A8A3S436_9EURY</name>
<evidence type="ECO:0000313" key="1">
    <source>
        <dbReference type="EMBL" id="QSZ66430.1"/>
    </source>
</evidence>
<dbReference type="GeneID" id="76423179"/>
<reference evidence="1" key="1">
    <citation type="journal article" date="2001" name="Int. J. Syst. Evol. Microbiol.">
        <title>Methanofollis aquaemaris sp. nov., a methanogen isolated from an aquaculture fish pond.</title>
        <authorList>
            <person name="Lai M.C."/>
            <person name="Chen S.C."/>
        </authorList>
    </citation>
    <scope>NUCLEOTIDE SEQUENCE</scope>
    <source>
        <strain evidence="1">N2F9704</strain>
    </source>
</reference>
<sequence length="95" mass="10547">MTVPAGVAAVLQAAYKEIVAWYDARPSCVHPDGIQLKTSSIVLVDEAFVDVALLKINEIAQRYDLNWSVDGTLDDWVCHVVIWPRIPSKLLEDSP</sequence>
<protein>
    <submittedName>
        <fullName evidence="1">Uncharacterized protein</fullName>
    </submittedName>
</protein>
<dbReference type="RefSeq" id="WP_265581772.1">
    <property type="nucleotide sequence ID" value="NZ_CP036172.1"/>
</dbReference>
<evidence type="ECO:0000313" key="2">
    <source>
        <dbReference type="Proteomes" id="UP001042704"/>
    </source>
</evidence>
<proteinExistence type="predicted"/>
<dbReference type="AlphaFoldDB" id="A0A8A3S436"/>
<gene>
    <name evidence="1" type="ORF">RJ40_02410</name>
</gene>
<dbReference type="EMBL" id="CP036172">
    <property type="protein sequence ID" value="QSZ66430.1"/>
    <property type="molecule type" value="Genomic_DNA"/>
</dbReference>
<accession>A0A8A3S436</accession>